<proteinExistence type="predicted"/>
<keyword evidence="3" id="KW-1185">Reference proteome</keyword>
<keyword evidence="1" id="KW-0472">Membrane</keyword>
<reference evidence="2 3" key="1">
    <citation type="journal article" date="2018" name="Nat. Ecol. Evol.">
        <title>Pezizomycetes genomes reveal the molecular basis of ectomycorrhizal truffle lifestyle.</title>
        <authorList>
            <person name="Murat C."/>
            <person name="Payen T."/>
            <person name="Noel B."/>
            <person name="Kuo A."/>
            <person name="Morin E."/>
            <person name="Chen J."/>
            <person name="Kohler A."/>
            <person name="Krizsan K."/>
            <person name="Balestrini R."/>
            <person name="Da Silva C."/>
            <person name="Montanini B."/>
            <person name="Hainaut M."/>
            <person name="Levati E."/>
            <person name="Barry K.W."/>
            <person name="Belfiori B."/>
            <person name="Cichocki N."/>
            <person name="Clum A."/>
            <person name="Dockter R.B."/>
            <person name="Fauchery L."/>
            <person name="Guy J."/>
            <person name="Iotti M."/>
            <person name="Le Tacon F."/>
            <person name="Lindquist E.A."/>
            <person name="Lipzen A."/>
            <person name="Malagnac F."/>
            <person name="Mello A."/>
            <person name="Molinier V."/>
            <person name="Miyauchi S."/>
            <person name="Poulain J."/>
            <person name="Riccioni C."/>
            <person name="Rubini A."/>
            <person name="Sitrit Y."/>
            <person name="Splivallo R."/>
            <person name="Traeger S."/>
            <person name="Wang M."/>
            <person name="Zifcakova L."/>
            <person name="Wipf D."/>
            <person name="Zambonelli A."/>
            <person name="Paolocci F."/>
            <person name="Nowrousian M."/>
            <person name="Ottonello S."/>
            <person name="Baldrian P."/>
            <person name="Spatafora J.W."/>
            <person name="Henrissat B."/>
            <person name="Nagy L.G."/>
            <person name="Aury J.M."/>
            <person name="Wincker P."/>
            <person name="Grigoriev I.V."/>
            <person name="Bonfante P."/>
            <person name="Martin F.M."/>
        </authorList>
    </citation>
    <scope>NUCLEOTIDE SEQUENCE [LARGE SCALE GENOMIC DNA]</scope>
    <source>
        <strain evidence="2 3">120613-1</strain>
    </source>
</reference>
<accession>A0A3N4JLI8</accession>
<sequence>MSPKTLYSKLTLIEKMCNNKETSRTNKKQLKGFFTAASMLKALVPIINVALLSGYGTWARAPQSSTQKLSPAVLIVPNFPTSR</sequence>
<organism evidence="2 3">
    <name type="scientific">Choiromyces venosus 120613-1</name>
    <dbReference type="NCBI Taxonomy" id="1336337"/>
    <lineage>
        <taxon>Eukaryota</taxon>
        <taxon>Fungi</taxon>
        <taxon>Dikarya</taxon>
        <taxon>Ascomycota</taxon>
        <taxon>Pezizomycotina</taxon>
        <taxon>Pezizomycetes</taxon>
        <taxon>Pezizales</taxon>
        <taxon>Tuberaceae</taxon>
        <taxon>Choiromyces</taxon>
    </lineage>
</organism>
<evidence type="ECO:0000313" key="2">
    <source>
        <dbReference type="EMBL" id="RPA94764.1"/>
    </source>
</evidence>
<feature type="transmembrane region" description="Helical" evidence="1">
    <location>
        <begin position="33"/>
        <end position="55"/>
    </location>
</feature>
<protein>
    <submittedName>
        <fullName evidence="2">Uncharacterized protein</fullName>
    </submittedName>
</protein>
<dbReference type="Proteomes" id="UP000276215">
    <property type="component" value="Unassembled WGS sequence"/>
</dbReference>
<keyword evidence="1" id="KW-0812">Transmembrane</keyword>
<keyword evidence="1" id="KW-1133">Transmembrane helix</keyword>
<dbReference type="AlphaFoldDB" id="A0A3N4JLI8"/>
<evidence type="ECO:0000256" key="1">
    <source>
        <dbReference type="SAM" id="Phobius"/>
    </source>
</evidence>
<evidence type="ECO:0000313" key="3">
    <source>
        <dbReference type="Proteomes" id="UP000276215"/>
    </source>
</evidence>
<name>A0A3N4JLI8_9PEZI</name>
<dbReference type="EMBL" id="ML120433">
    <property type="protein sequence ID" value="RPA94764.1"/>
    <property type="molecule type" value="Genomic_DNA"/>
</dbReference>
<gene>
    <name evidence="2" type="ORF">L873DRAFT_1813787</name>
</gene>